<feature type="chain" id="PRO_5046976424" evidence="1">
    <location>
        <begin position="29"/>
        <end position="130"/>
    </location>
</feature>
<comment type="caution">
    <text evidence="2">The sequence shown here is derived from an EMBL/GenBank/DDBJ whole genome shotgun (WGS) entry which is preliminary data.</text>
</comment>
<reference evidence="2 3" key="1">
    <citation type="submission" date="2021-03" db="EMBL/GenBank/DDBJ databases">
        <title>Sequencing the genomes of 1000 actinobacteria strains.</title>
        <authorList>
            <person name="Klenk H.-P."/>
        </authorList>
    </citation>
    <scope>NUCLEOTIDE SEQUENCE [LARGE SCALE GENOMIC DNA]</scope>
    <source>
        <strain evidence="2 3">DSM 45516</strain>
    </source>
</reference>
<sequence>MRAAVTRTFTLVALGAAAVGISSGTAAALDPVVQLDQGRAGVRLNHSETVAVASGPAPALITMVVPLAKIGAGLHPETDIYRDQYGGVYASLRQVIAEPATHPDGTITFMFNAPGSRGGRVMDVYQHWTE</sequence>
<keyword evidence="1" id="KW-0732">Signal</keyword>
<feature type="signal peptide" evidence="1">
    <location>
        <begin position="1"/>
        <end position="28"/>
    </location>
</feature>
<protein>
    <submittedName>
        <fullName evidence="2">Uncharacterized protein</fullName>
    </submittedName>
</protein>
<organism evidence="2 3">
    <name type="scientific">Nocardia goodfellowii</name>
    <dbReference type="NCBI Taxonomy" id="882446"/>
    <lineage>
        <taxon>Bacteria</taxon>
        <taxon>Bacillati</taxon>
        <taxon>Actinomycetota</taxon>
        <taxon>Actinomycetes</taxon>
        <taxon>Mycobacteriales</taxon>
        <taxon>Nocardiaceae</taxon>
        <taxon>Nocardia</taxon>
    </lineage>
</organism>
<dbReference type="RefSeq" id="WP_209886506.1">
    <property type="nucleotide sequence ID" value="NZ_JAGGMR010000001.1"/>
</dbReference>
<dbReference type="Proteomes" id="UP001519325">
    <property type="component" value="Unassembled WGS sequence"/>
</dbReference>
<proteinExistence type="predicted"/>
<dbReference type="EMBL" id="JAGGMR010000001">
    <property type="protein sequence ID" value="MBP2188796.1"/>
    <property type="molecule type" value="Genomic_DNA"/>
</dbReference>
<accession>A0ABS4QAS2</accession>
<evidence type="ECO:0000313" key="3">
    <source>
        <dbReference type="Proteomes" id="UP001519325"/>
    </source>
</evidence>
<evidence type="ECO:0000256" key="1">
    <source>
        <dbReference type="SAM" id="SignalP"/>
    </source>
</evidence>
<name>A0ABS4QAS2_9NOCA</name>
<keyword evidence="3" id="KW-1185">Reference proteome</keyword>
<gene>
    <name evidence="2" type="ORF">BJ987_001697</name>
</gene>
<evidence type="ECO:0000313" key="2">
    <source>
        <dbReference type="EMBL" id="MBP2188796.1"/>
    </source>
</evidence>